<dbReference type="Pfam" id="PF10192">
    <property type="entry name" value="GPR180-TMEM145_TM"/>
    <property type="match status" value="1"/>
</dbReference>
<dbReference type="EMBL" id="JAODUO010001117">
    <property type="protein sequence ID" value="KAK2170991.1"/>
    <property type="molecule type" value="Genomic_DNA"/>
</dbReference>
<keyword evidence="1" id="KW-0472">Membrane</keyword>
<evidence type="ECO:0000256" key="1">
    <source>
        <dbReference type="SAM" id="Phobius"/>
    </source>
</evidence>
<keyword evidence="1" id="KW-0812">Transmembrane</keyword>
<gene>
    <name evidence="3" type="ORF">NP493_1119g00059</name>
</gene>
<keyword evidence="1" id="KW-1133">Transmembrane helix</keyword>
<feature type="domain" description="GPR180/TMEM145 transmembrane" evidence="2">
    <location>
        <begin position="1"/>
        <end position="141"/>
    </location>
</feature>
<proteinExistence type="predicted"/>
<feature type="transmembrane region" description="Helical" evidence="1">
    <location>
        <begin position="129"/>
        <end position="151"/>
    </location>
</feature>
<dbReference type="PANTHER" id="PTHR23252">
    <property type="entry name" value="INTIMAL THICKNESS RECEPTOR-RELATED"/>
    <property type="match status" value="1"/>
</dbReference>
<organism evidence="3 4">
    <name type="scientific">Ridgeia piscesae</name>
    <name type="common">Tubeworm</name>
    <dbReference type="NCBI Taxonomy" id="27915"/>
    <lineage>
        <taxon>Eukaryota</taxon>
        <taxon>Metazoa</taxon>
        <taxon>Spiralia</taxon>
        <taxon>Lophotrochozoa</taxon>
        <taxon>Annelida</taxon>
        <taxon>Polychaeta</taxon>
        <taxon>Sedentaria</taxon>
        <taxon>Canalipalpata</taxon>
        <taxon>Sabellida</taxon>
        <taxon>Siboglinidae</taxon>
        <taxon>Ridgeia</taxon>
    </lineage>
</organism>
<dbReference type="InterPro" id="IPR019336">
    <property type="entry name" value="GPR180/TMEM145_TM"/>
</dbReference>
<dbReference type="PANTHER" id="PTHR23252:SF24">
    <property type="entry name" value="TRANSMEMBRANE PROTEIN 145"/>
    <property type="match status" value="1"/>
</dbReference>
<protein>
    <recommendedName>
        <fullName evidence="2">GPR180/TMEM145 transmembrane domain-containing protein</fullName>
    </recommendedName>
</protein>
<accession>A0AAD9KGV7</accession>
<dbReference type="GO" id="GO:0019236">
    <property type="term" value="P:response to pheromone"/>
    <property type="evidence" value="ECO:0007669"/>
    <property type="project" value="InterPro"/>
</dbReference>
<evidence type="ECO:0000259" key="2">
    <source>
        <dbReference type="Pfam" id="PF10192"/>
    </source>
</evidence>
<feature type="transmembrane region" description="Helical" evidence="1">
    <location>
        <begin position="61"/>
        <end position="80"/>
    </location>
</feature>
<feature type="transmembrane region" description="Helical" evidence="1">
    <location>
        <begin position="92"/>
        <end position="117"/>
    </location>
</feature>
<evidence type="ECO:0000313" key="4">
    <source>
        <dbReference type="Proteomes" id="UP001209878"/>
    </source>
</evidence>
<name>A0AAD9KGV7_RIDPI</name>
<dbReference type="Proteomes" id="UP001209878">
    <property type="component" value="Unassembled WGS sequence"/>
</dbReference>
<reference evidence="3" key="1">
    <citation type="journal article" date="2023" name="Mol. Biol. Evol.">
        <title>Third-Generation Sequencing Reveals the Adaptive Role of the Epigenome in Three Deep-Sea Polychaetes.</title>
        <authorList>
            <person name="Perez M."/>
            <person name="Aroh O."/>
            <person name="Sun Y."/>
            <person name="Lan Y."/>
            <person name="Juniper S.K."/>
            <person name="Young C.R."/>
            <person name="Angers B."/>
            <person name="Qian P.Y."/>
        </authorList>
    </citation>
    <scope>NUCLEOTIDE SEQUENCE</scope>
    <source>
        <strain evidence="3">R07B-5</strain>
    </source>
</reference>
<evidence type="ECO:0000313" key="3">
    <source>
        <dbReference type="EMBL" id="KAK2170991.1"/>
    </source>
</evidence>
<sequence length="227" mass="25871">MLILMAKGYTITRGRLSAQGSTKIAIFMTLYTISYIALFIYEAEAFDPGLVLYIYESPAGYGLIAMRLIGWAWFCYAIFFTLKHYPEKSSFYYPYFLFYTAWFWAGPIVIFIAMSYMELWVREKVVNGVSNTVVLLGHLFFLVSSVVAMSLQTCTHAYSPVYTSAPITGVQSWRSPYGQCFVFSPSSVHSPRFVIENFTDIQITTEAEAVRQFGHLRNSDDHGVDDQ</sequence>
<dbReference type="InterPro" id="IPR047831">
    <property type="entry name" value="GPR180/TMEM145"/>
</dbReference>
<comment type="caution">
    <text evidence="3">The sequence shown here is derived from an EMBL/GenBank/DDBJ whole genome shotgun (WGS) entry which is preliminary data.</text>
</comment>
<feature type="transmembrane region" description="Helical" evidence="1">
    <location>
        <begin position="21"/>
        <end position="41"/>
    </location>
</feature>
<dbReference type="AlphaFoldDB" id="A0AAD9KGV7"/>
<dbReference type="GO" id="GO:0007186">
    <property type="term" value="P:G protein-coupled receptor signaling pathway"/>
    <property type="evidence" value="ECO:0007669"/>
    <property type="project" value="InterPro"/>
</dbReference>
<keyword evidence="4" id="KW-1185">Reference proteome</keyword>